<sequence length="135" mass="13946">MKKRHERYLIGALSAALIAGGLVAASGAYAADDPVPASPAPEVLSKAVHRAQAVPENVDPQRLNTLAQELSEAGADARVALGVETINSVEVHATADGLTVFTSDTLSAGDKARILLIDGIPVRLDEGGEVVLQSR</sequence>
<dbReference type="Proteomes" id="UP001259347">
    <property type="component" value="Unassembled WGS sequence"/>
</dbReference>
<keyword evidence="3" id="KW-1185">Reference proteome</keyword>
<feature type="signal peptide" evidence="1">
    <location>
        <begin position="1"/>
        <end position="30"/>
    </location>
</feature>
<name>A0ABU1S8Z2_9MICO</name>
<protein>
    <submittedName>
        <fullName evidence="2">Uncharacterized protein</fullName>
    </submittedName>
</protein>
<feature type="chain" id="PRO_5046550169" evidence="1">
    <location>
        <begin position="31"/>
        <end position="135"/>
    </location>
</feature>
<reference evidence="2 3" key="1">
    <citation type="submission" date="2023-07" db="EMBL/GenBank/DDBJ databases">
        <title>Sorghum-associated microbial communities from plants grown in Nebraska, USA.</title>
        <authorList>
            <person name="Schachtman D."/>
        </authorList>
    </citation>
    <scope>NUCLEOTIDE SEQUENCE [LARGE SCALE GENOMIC DNA]</scope>
    <source>
        <strain evidence="2 3">2980</strain>
    </source>
</reference>
<organism evidence="2 3">
    <name type="scientific">Microbacterium resistens</name>
    <dbReference type="NCBI Taxonomy" id="156977"/>
    <lineage>
        <taxon>Bacteria</taxon>
        <taxon>Bacillati</taxon>
        <taxon>Actinomycetota</taxon>
        <taxon>Actinomycetes</taxon>
        <taxon>Micrococcales</taxon>
        <taxon>Microbacteriaceae</taxon>
        <taxon>Microbacterium</taxon>
    </lineage>
</organism>
<dbReference type="EMBL" id="JAVDUM010000002">
    <property type="protein sequence ID" value="MDR6866087.1"/>
    <property type="molecule type" value="Genomic_DNA"/>
</dbReference>
<evidence type="ECO:0000313" key="3">
    <source>
        <dbReference type="Proteomes" id="UP001259347"/>
    </source>
</evidence>
<keyword evidence="1" id="KW-0732">Signal</keyword>
<evidence type="ECO:0000313" key="2">
    <source>
        <dbReference type="EMBL" id="MDR6866087.1"/>
    </source>
</evidence>
<gene>
    <name evidence="2" type="ORF">J2Y69_000672</name>
</gene>
<comment type="caution">
    <text evidence="2">The sequence shown here is derived from an EMBL/GenBank/DDBJ whole genome shotgun (WGS) entry which is preliminary data.</text>
</comment>
<proteinExistence type="predicted"/>
<accession>A0ABU1S8Z2</accession>
<dbReference type="RefSeq" id="WP_310017529.1">
    <property type="nucleotide sequence ID" value="NZ_JAVDUM010000002.1"/>
</dbReference>
<evidence type="ECO:0000256" key="1">
    <source>
        <dbReference type="SAM" id="SignalP"/>
    </source>
</evidence>